<evidence type="ECO:0000313" key="2">
    <source>
        <dbReference type="EMBL" id="MDR6203398.1"/>
    </source>
</evidence>
<dbReference type="EMBL" id="JAVIZN010000002">
    <property type="protein sequence ID" value="MDR6203398.1"/>
    <property type="molecule type" value="Genomic_DNA"/>
</dbReference>
<reference evidence="2 3" key="1">
    <citation type="submission" date="2023-08" db="EMBL/GenBank/DDBJ databases">
        <title>Genome sequencing of plant associated microbes to promote plant fitness in Sorghum bicolor and Oryza sativa.</title>
        <authorList>
            <person name="Coleman-Derr D."/>
        </authorList>
    </citation>
    <scope>NUCLEOTIDE SEQUENCE [LARGE SCALE GENOMIC DNA]</scope>
    <source>
        <strain evidence="2 3">SLBN-33</strain>
    </source>
</reference>
<sequence length="113" mass="11742">MMLRIVGQSVRRFRLARRMAGAGIGVAEGVKRLADGGSICAAVGSRGIAAGRFAAKAVNAQAGAPRERVNSDNASTQRHVNCGNRSTARTSPNRRSSPVPLRGGAALYGKLRA</sequence>
<organism evidence="2 3">
    <name type="scientific">Paraburkholderia graminis</name>
    <dbReference type="NCBI Taxonomy" id="60548"/>
    <lineage>
        <taxon>Bacteria</taxon>
        <taxon>Pseudomonadati</taxon>
        <taxon>Pseudomonadota</taxon>
        <taxon>Betaproteobacteria</taxon>
        <taxon>Burkholderiales</taxon>
        <taxon>Burkholderiaceae</taxon>
        <taxon>Paraburkholderia</taxon>
    </lineage>
</organism>
<evidence type="ECO:0000256" key="1">
    <source>
        <dbReference type="SAM" id="MobiDB-lite"/>
    </source>
</evidence>
<evidence type="ECO:0000313" key="3">
    <source>
        <dbReference type="Proteomes" id="UP001245184"/>
    </source>
</evidence>
<accession>A0ABD5CEB3</accession>
<proteinExistence type="predicted"/>
<comment type="caution">
    <text evidence="2">The sequence shown here is derived from an EMBL/GenBank/DDBJ whole genome shotgun (WGS) entry which is preliminary data.</text>
</comment>
<feature type="region of interest" description="Disordered" evidence="1">
    <location>
        <begin position="60"/>
        <end position="113"/>
    </location>
</feature>
<dbReference type="RefSeq" id="WP_157140648.1">
    <property type="nucleotide sequence ID" value="NZ_ATXV01000003.1"/>
</dbReference>
<dbReference type="AlphaFoldDB" id="A0ABD5CEB3"/>
<feature type="compositionally biased region" description="Polar residues" evidence="1">
    <location>
        <begin position="71"/>
        <end position="96"/>
    </location>
</feature>
<protein>
    <submittedName>
        <fullName evidence="2">Uncharacterized protein</fullName>
    </submittedName>
</protein>
<gene>
    <name evidence="2" type="ORF">QF025_002118</name>
</gene>
<dbReference type="Proteomes" id="UP001245184">
    <property type="component" value="Unassembled WGS sequence"/>
</dbReference>
<name>A0ABD5CEB3_9BURK</name>